<gene>
    <name evidence="2" type="ORF">RJT34_27508</name>
</gene>
<comment type="caution">
    <text evidence="2">The sequence shown here is derived from an EMBL/GenBank/DDBJ whole genome shotgun (WGS) entry which is preliminary data.</text>
</comment>
<reference evidence="2 3" key="1">
    <citation type="submission" date="2024-01" db="EMBL/GenBank/DDBJ databases">
        <title>The genomes of 5 underutilized Papilionoideae crops provide insights into root nodulation and disease resistance.</title>
        <authorList>
            <person name="Yuan L."/>
        </authorList>
    </citation>
    <scope>NUCLEOTIDE SEQUENCE [LARGE SCALE GENOMIC DNA]</scope>
    <source>
        <strain evidence="2">LY-2023</strain>
        <tissue evidence="2">Leaf</tissue>
    </source>
</reference>
<organism evidence="2 3">
    <name type="scientific">Clitoria ternatea</name>
    <name type="common">Butterfly pea</name>
    <dbReference type="NCBI Taxonomy" id="43366"/>
    <lineage>
        <taxon>Eukaryota</taxon>
        <taxon>Viridiplantae</taxon>
        <taxon>Streptophyta</taxon>
        <taxon>Embryophyta</taxon>
        <taxon>Tracheophyta</taxon>
        <taxon>Spermatophyta</taxon>
        <taxon>Magnoliopsida</taxon>
        <taxon>eudicotyledons</taxon>
        <taxon>Gunneridae</taxon>
        <taxon>Pentapetalae</taxon>
        <taxon>rosids</taxon>
        <taxon>fabids</taxon>
        <taxon>Fabales</taxon>
        <taxon>Fabaceae</taxon>
        <taxon>Papilionoideae</taxon>
        <taxon>50 kb inversion clade</taxon>
        <taxon>NPAAA clade</taxon>
        <taxon>indigoferoid/millettioid clade</taxon>
        <taxon>Phaseoleae</taxon>
        <taxon>Clitoria</taxon>
    </lineage>
</organism>
<accession>A0AAN9FGM1</accession>
<sequence length="116" mass="13322">MSAVVAQGKGFRPVRNKGVGSGMGKVREATRERGEGRVTPQSNFKIPHLVPQLPETQIQYRFVFLSHRPLTHCRRLLFRHNFLCCYLFQSIHARIEISLNSSFLSVLRFRISLPLS</sequence>
<dbReference type="Proteomes" id="UP001359559">
    <property type="component" value="Unassembled WGS sequence"/>
</dbReference>
<keyword evidence="3" id="KW-1185">Reference proteome</keyword>
<evidence type="ECO:0000313" key="2">
    <source>
        <dbReference type="EMBL" id="KAK7271533.1"/>
    </source>
</evidence>
<feature type="region of interest" description="Disordered" evidence="1">
    <location>
        <begin position="14"/>
        <end position="42"/>
    </location>
</feature>
<dbReference type="EMBL" id="JAYKXN010000007">
    <property type="protein sequence ID" value="KAK7271533.1"/>
    <property type="molecule type" value="Genomic_DNA"/>
</dbReference>
<protein>
    <submittedName>
        <fullName evidence="2">Uncharacterized protein</fullName>
    </submittedName>
</protein>
<dbReference type="AlphaFoldDB" id="A0AAN9FGM1"/>
<name>A0AAN9FGM1_CLITE</name>
<feature type="compositionally biased region" description="Basic and acidic residues" evidence="1">
    <location>
        <begin position="25"/>
        <end position="36"/>
    </location>
</feature>
<proteinExistence type="predicted"/>
<evidence type="ECO:0000256" key="1">
    <source>
        <dbReference type="SAM" id="MobiDB-lite"/>
    </source>
</evidence>
<evidence type="ECO:0000313" key="3">
    <source>
        <dbReference type="Proteomes" id="UP001359559"/>
    </source>
</evidence>